<reference evidence="1" key="1">
    <citation type="submission" date="2017-07" db="EMBL/GenBank/DDBJ databases">
        <title>Taro Niue Genome Assembly and Annotation.</title>
        <authorList>
            <person name="Atibalentja N."/>
            <person name="Keating K."/>
            <person name="Fields C.J."/>
        </authorList>
    </citation>
    <scope>NUCLEOTIDE SEQUENCE</scope>
    <source>
        <strain evidence="1">Niue_2</strain>
        <tissue evidence="1">Leaf</tissue>
    </source>
</reference>
<accession>A0A843W198</accession>
<gene>
    <name evidence="1" type="ORF">Taro_036312</name>
</gene>
<keyword evidence="2" id="KW-1185">Reference proteome</keyword>
<evidence type="ECO:0000313" key="1">
    <source>
        <dbReference type="EMBL" id="MQM03532.1"/>
    </source>
</evidence>
<protein>
    <submittedName>
        <fullName evidence="1">Uncharacterized protein</fullName>
    </submittedName>
</protein>
<comment type="caution">
    <text evidence="1">The sequence shown here is derived from an EMBL/GenBank/DDBJ whole genome shotgun (WGS) entry which is preliminary data.</text>
</comment>
<dbReference type="EMBL" id="NMUH01003050">
    <property type="protein sequence ID" value="MQM03532.1"/>
    <property type="molecule type" value="Genomic_DNA"/>
</dbReference>
<dbReference type="AlphaFoldDB" id="A0A843W198"/>
<name>A0A843W198_COLES</name>
<evidence type="ECO:0000313" key="2">
    <source>
        <dbReference type="Proteomes" id="UP000652761"/>
    </source>
</evidence>
<proteinExistence type="predicted"/>
<organism evidence="1 2">
    <name type="scientific">Colocasia esculenta</name>
    <name type="common">Wild taro</name>
    <name type="synonym">Arum esculentum</name>
    <dbReference type="NCBI Taxonomy" id="4460"/>
    <lineage>
        <taxon>Eukaryota</taxon>
        <taxon>Viridiplantae</taxon>
        <taxon>Streptophyta</taxon>
        <taxon>Embryophyta</taxon>
        <taxon>Tracheophyta</taxon>
        <taxon>Spermatophyta</taxon>
        <taxon>Magnoliopsida</taxon>
        <taxon>Liliopsida</taxon>
        <taxon>Araceae</taxon>
        <taxon>Aroideae</taxon>
        <taxon>Colocasieae</taxon>
        <taxon>Colocasia</taxon>
    </lineage>
</organism>
<dbReference type="Proteomes" id="UP000652761">
    <property type="component" value="Unassembled WGS sequence"/>
</dbReference>
<sequence>MRFERVGLARQTRGCSVWHRGGAVVASPVISDGFRLRMARTVREPREDGVRSVGVPSMRRFWNSSASPSWCQAWAYEVCDLQIVVVSWSPLFLACCWGAAVGPSIRDCETERWFLCCVVRVGYWHHEPVVHSRVMASFHSDSWFATCRGLGVVTRRLRFEPLWCALVGAQF</sequence>